<evidence type="ECO:0000256" key="1">
    <source>
        <dbReference type="PROSITE-ProRule" id="PRU00023"/>
    </source>
</evidence>
<dbReference type="SUPFAM" id="SSF48403">
    <property type="entry name" value="Ankyrin repeat"/>
    <property type="match status" value="1"/>
</dbReference>
<dbReference type="PANTHER" id="PTHR24183">
    <property type="entry name" value="FIBRONECTIN TYPE 3 AND ANKYRIN REPEAT DOMAINS PROTEIN 1"/>
    <property type="match status" value="1"/>
</dbReference>
<dbReference type="PRINTS" id="PR01415">
    <property type="entry name" value="ANKYRIN"/>
</dbReference>
<accession>A0A8S9YNV4</accession>
<dbReference type="InterPro" id="IPR013783">
    <property type="entry name" value="Ig-like_fold"/>
</dbReference>
<dbReference type="InterPro" id="IPR002110">
    <property type="entry name" value="Ankyrin_rpt"/>
</dbReference>
<protein>
    <recommendedName>
        <fullName evidence="2">Fibronectin type-III domain-containing protein</fullName>
    </recommendedName>
</protein>
<sequence>MVCNDLNVTFIPAFDDISHMSIELSWKDDISKFFLSYDENRYGNINTEVTMRKEGSEEWQTLYSGYDVHYVKQDLQPDTKYYFRLRLRNKDGVGEWSKEATARTLSKDDAISFLLFMTETPLTGVDIHRSIKQGSALLLREILEKGEANIEAPDNLGFTPLMLAAQKNMLEMLEILLDCDANTNTKNDTGKTALMFAAFKGNIECMETLLESGADVNAVDHSGLSALHMATDGEQTRAIKLLVKNGANLENRDFGLGWTPLIRCAGLKNNGNVDVACELIRAGAQIDALDNDGKTALHNCIMVNHHTLCEILLKHGARLDLTTNTGYDAFTLAESSGNQKLIQLINDYSEKRKIT</sequence>
<feature type="repeat" description="ANK" evidence="1">
    <location>
        <begin position="292"/>
        <end position="324"/>
    </location>
</feature>
<dbReference type="InterPro" id="IPR036116">
    <property type="entry name" value="FN3_sf"/>
</dbReference>
<dbReference type="Pfam" id="PF00023">
    <property type="entry name" value="Ank"/>
    <property type="match status" value="1"/>
</dbReference>
<name>A0A8S9YNV4_9TREM</name>
<dbReference type="AlphaFoldDB" id="A0A8S9YNV4"/>
<dbReference type="InterPro" id="IPR036770">
    <property type="entry name" value="Ankyrin_rpt-contain_sf"/>
</dbReference>
<comment type="caution">
    <text evidence="3">The sequence shown here is derived from an EMBL/GenBank/DDBJ whole genome shotgun (WGS) entry which is preliminary data.</text>
</comment>
<dbReference type="PROSITE" id="PS50297">
    <property type="entry name" value="ANK_REP_REGION"/>
    <property type="match status" value="4"/>
</dbReference>
<dbReference type="SMART" id="SM00060">
    <property type="entry name" value="FN3"/>
    <property type="match status" value="1"/>
</dbReference>
<feature type="repeat" description="ANK" evidence="1">
    <location>
        <begin position="156"/>
        <end position="188"/>
    </location>
</feature>
<dbReference type="EMBL" id="JTDE01003139">
    <property type="protein sequence ID" value="KAF7256414.1"/>
    <property type="molecule type" value="Genomic_DNA"/>
</dbReference>
<keyword evidence="4" id="KW-1185">Reference proteome</keyword>
<dbReference type="PROSITE" id="PS50088">
    <property type="entry name" value="ANK_REPEAT"/>
    <property type="match status" value="4"/>
</dbReference>
<dbReference type="Gene3D" id="1.25.40.20">
    <property type="entry name" value="Ankyrin repeat-containing domain"/>
    <property type="match status" value="1"/>
</dbReference>
<organism evidence="3 4">
    <name type="scientific">Paragonimus skrjabini miyazakii</name>
    <dbReference type="NCBI Taxonomy" id="59628"/>
    <lineage>
        <taxon>Eukaryota</taxon>
        <taxon>Metazoa</taxon>
        <taxon>Spiralia</taxon>
        <taxon>Lophotrochozoa</taxon>
        <taxon>Platyhelminthes</taxon>
        <taxon>Trematoda</taxon>
        <taxon>Digenea</taxon>
        <taxon>Plagiorchiida</taxon>
        <taxon>Troglotremata</taxon>
        <taxon>Troglotrematidae</taxon>
        <taxon>Paragonimus</taxon>
    </lineage>
</organism>
<dbReference type="Pfam" id="PF12796">
    <property type="entry name" value="Ank_2"/>
    <property type="match status" value="2"/>
</dbReference>
<feature type="repeat" description="ANK" evidence="1">
    <location>
        <begin position="222"/>
        <end position="254"/>
    </location>
</feature>
<dbReference type="CDD" id="cd00063">
    <property type="entry name" value="FN3"/>
    <property type="match status" value="1"/>
</dbReference>
<evidence type="ECO:0000313" key="3">
    <source>
        <dbReference type="EMBL" id="KAF7256414.1"/>
    </source>
</evidence>
<gene>
    <name evidence="3" type="ORF">EG68_07807</name>
</gene>
<dbReference type="SUPFAM" id="SSF49265">
    <property type="entry name" value="Fibronectin type III"/>
    <property type="match status" value="1"/>
</dbReference>
<dbReference type="GO" id="GO:0042981">
    <property type="term" value="P:regulation of apoptotic process"/>
    <property type="evidence" value="ECO:0007669"/>
    <property type="project" value="TreeGrafter"/>
</dbReference>
<dbReference type="SMART" id="SM00248">
    <property type="entry name" value="ANK"/>
    <property type="match status" value="5"/>
</dbReference>
<keyword evidence="1" id="KW-0040">ANK repeat</keyword>
<proteinExistence type="predicted"/>
<reference evidence="3" key="1">
    <citation type="submission" date="2019-07" db="EMBL/GenBank/DDBJ databases">
        <title>Annotation for the trematode Paragonimus miyazaki's.</title>
        <authorList>
            <person name="Choi Y.-J."/>
        </authorList>
    </citation>
    <scope>NUCLEOTIDE SEQUENCE</scope>
    <source>
        <strain evidence="3">Japan</strain>
    </source>
</reference>
<dbReference type="InterPro" id="IPR003961">
    <property type="entry name" value="FN3_dom"/>
</dbReference>
<dbReference type="OrthoDB" id="9995210at2759"/>
<dbReference type="PROSITE" id="PS50853">
    <property type="entry name" value="FN3"/>
    <property type="match status" value="1"/>
</dbReference>
<feature type="repeat" description="ANK" evidence="1">
    <location>
        <begin position="189"/>
        <end position="221"/>
    </location>
</feature>
<evidence type="ECO:0000313" key="4">
    <source>
        <dbReference type="Proteomes" id="UP000822476"/>
    </source>
</evidence>
<dbReference type="Gene3D" id="2.60.40.10">
    <property type="entry name" value="Immunoglobulins"/>
    <property type="match status" value="1"/>
</dbReference>
<dbReference type="Proteomes" id="UP000822476">
    <property type="component" value="Unassembled WGS sequence"/>
</dbReference>
<feature type="domain" description="Fibronectin type-III" evidence="2">
    <location>
        <begin position="8"/>
        <end position="107"/>
    </location>
</feature>
<evidence type="ECO:0000259" key="2">
    <source>
        <dbReference type="PROSITE" id="PS50853"/>
    </source>
</evidence>
<dbReference type="GO" id="GO:0005634">
    <property type="term" value="C:nucleus"/>
    <property type="evidence" value="ECO:0007669"/>
    <property type="project" value="TreeGrafter"/>
</dbReference>
<dbReference type="Pfam" id="PF00041">
    <property type="entry name" value="fn3"/>
    <property type="match status" value="1"/>
</dbReference>
<dbReference type="PANTHER" id="PTHR24183:SF1">
    <property type="entry name" value="FIBRONECTIN TYPE 3 AND ANKYRIN REPEAT DOMAINS PROTEIN 1"/>
    <property type="match status" value="1"/>
</dbReference>